<dbReference type="PANTHER" id="PTHR37422">
    <property type="entry name" value="TEICHURONIC ACID BIOSYNTHESIS PROTEIN TUAE"/>
    <property type="match status" value="1"/>
</dbReference>
<protein>
    <recommendedName>
        <fullName evidence="3">O-antigen polymerase</fullName>
    </recommendedName>
</protein>
<feature type="transmembrane region" description="Helical" evidence="1">
    <location>
        <begin position="137"/>
        <end position="158"/>
    </location>
</feature>
<keyword evidence="1" id="KW-1133">Transmembrane helix</keyword>
<evidence type="ECO:0008006" key="3">
    <source>
        <dbReference type="Google" id="ProtNLM"/>
    </source>
</evidence>
<dbReference type="InterPro" id="IPR051533">
    <property type="entry name" value="WaaL-like"/>
</dbReference>
<feature type="transmembrane region" description="Helical" evidence="1">
    <location>
        <begin position="41"/>
        <end position="65"/>
    </location>
</feature>
<sequence>MEIVLLFFVALTFFVYCCRNWKSAVFIALFLAVVEGALRKWFLPQASILVFFLKDFTLLGAYTGYYIGPFLKRKPTYTVPILSDSIFFITLCFGAMIFNPALGSPIVGIIGAKLYIFYIPLMFMTRDLFKDTLELRRFLQIFTLCMIPIAILAIIQFFSPSSSPLNVYLGGKEADATVGQFVRVTGTFSYIAGYVTYLTVCLAFVLPLIFTEPKFIWNLINLCTASLIAITGFMTGSRTSLIAIGFMFTGFTFMQLDFSKGAKKYFVRFLIPSIFITIFVARYFNDAVNAFIYRAQTSGGLSSRITGSFTEIFDFARVSDLFGFGPGSTYQATPILRSMLNLPIGDQIPVGYEGELGRVILEIGPFGFLLWYGLRVYLLWLLWRSIKSLSNPLLRSLGQTTFLLQIISLPAQIVFIHTSALYYWFLNGFIFLLPNLQNLEKPTSLPSTINTKSL</sequence>
<accession>B8HNC8</accession>
<feature type="transmembrane region" description="Helical" evidence="1">
    <location>
        <begin position="240"/>
        <end position="258"/>
    </location>
</feature>
<name>B8HNC8_CYAP4</name>
<dbReference type="HOGENOM" id="CLU_047935_0_0_3"/>
<dbReference type="KEGG" id="cyn:Cyan7425_4957"/>
<dbReference type="OrthoDB" id="8957526at2"/>
<dbReference type="PANTHER" id="PTHR37422:SF13">
    <property type="entry name" value="LIPOPOLYSACCHARIDE BIOSYNTHESIS PROTEIN PA4999-RELATED"/>
    <property type="match status" value="1"/>
</dbReference>
<evidence type="ECO:0000256" key="1">
    <source>
        <dbReference type="SAM" id="Phobius"/>
    </source>
</evidence>
<feature type="transmembrane region" description="Helical" evidence="1">
    <location>
        <begin position="104"/>
        <end position="125"/>
    </location>
</feature>
<feature type="transmembrane region" description="Helical" evidence="1">
    <location>
        <begin position="77"/>
        <end position="98"/>
    </location>
</feature>
<dbReference type="EMBL" id="CP001344">
    <property type="protein sequence ID" value="ACL47255.1"/>
    <property type="molecule type" value="Genomic_DNA"/>
</dbReference>
<feature type="transmembrane region" description="Helical" evidence="1">
    <location>
        <begin position="191"/>
        <end position="210"/>
    </location>
</feature>
<organism evidence="2">
    <name type="scientific">Cyanothece sp. (strain PCC 7425 / ATCC 29141)</name>
    <dbReference type="NCBI Taxonomy" id="395961"/>
    <lineage>
        <taxon>Bacteria</taxon>
        <taxon>Bacillati</taxon>
        <taxon>Cyanobacteriota</taxon>
        <taxon>Cyanophyceae</taxon>
        <taxon>Gomontiellales</taxon>
        <taxon>Cyanothecaceae</taxon>
        <taxon>Cyanothece</taxon>
    </lineage>
</organism>
<gene>
    <name evidence="2" type="ordered locus">Cyan7425_4957</name>
</gene>
<feature type="transmembrane region" description="Helical" evidence="1">
    <location>
        <begin position="402"/>
        <end position="425"/>
    </location>
</feature>
<dbReference type="eggNOG" id="COG0772">
    <property type="taxonomic scope" value="Bacteria"/>
</dbReference>
<keyword evidence="1" id="KW-0812">Transmembrane</keyword>
<proteinExistence type="predicted"/>
<keyword evidence="1" id="KW-0472">Membrane</keyword>
<reference evidence="2" key="1">
    <citation type="submission" date="2009-01" db="EMBL/GenBank/DDBJ databases">
        <title>Complete sequence of chromosome Cyanothece sp. PCC 7425.</title>
        <authorList>
            <consortium name="US DOE Joint Genome Institute"/>
            <person name="Lucas S."/>
            <person name="Copeland A."/>
            <person name="Lapidus A."/>
            <person name="Glavina del Rio T."/>
            <person name="Dalin E."/>
            <person name="Tice H."/>
            <person name="Bruce D."/>
            <person name="Goodwin L."/>
            <person name="Pitluck S."/>
            <person name="Sims D."/>
            <person name="Meineke L."/>
            <person name="Brettin T."/>
            <person name="Detter J.C."/>
            <person name="Han C."/>
            <person name="Larimer F."/>
            <person name="Land M."/>
            <person name="Hauser L."/>
            <person name="Kyrpides N."/>
            <person name="Ovchinnikova G."/>
            <person name="Liberton M."/>
            <person name="Stoeckel J."/>
            <person name="Banerjee A."/>
            <person name="Singh A."/>
            <person name="Page L."/>
            <person name="Sato H."/>
            <person name="Zhao L."/>
            <person name="Sherman L."/>
            <person name="Pakrasi H."/>
            <person name="Richardson P."/>
        </authorList>
    </citation>
    <scope>NUCLEOTIDE SEQUENCE</scope>
    <source>
        <strain evidence="2">PCC 7425</strain>
    </source>
</reference>
<feature type="transmembrane region" description="Helical" evidence="1">
    <location>
        <begin position="265"/>
        <end position="284"/>
    </location>
</feature>
<dbReference type="AlphaFoldDB" id="B8HNC8"/>
<feature type="transmembrane region" description="Helical" evidence="1">
    <location>
        <begin position="363"/>
        <end position="382"/>
    </location>
</feature>
<dbReference type="STRING" id="395961.Cyan7425_4957"/>
<evidence type="ECO:0000313" key="2">
    <source>
        <dbReference type="EMBL" id="ACL47255.1"/>
    </source>
</evidence>
<feature type="transmembrane region" description="Helical" evidence="1">
    <location>
        <begin position="215"/>
        <end position="234"/>
    </location>
</feature>